<reference evidence="3 4" key="1">
    <citation type="submission" date="2020-08" db="EMBL/GenBank/DDBJ databases">
        <title>Genomic Encyclopedia of Type Strains, Phase IV (KMG-IV): sequencing the most valuable type-strain genomes for metagenomic binning, comparative biology and taxonomic classification.</title>
        <authorList>
            <person name="Goeker M."/>
        </authorList>
    </citation>
    <scope>NUCLEOTIDE SEQUENCE [LARGE SCALE GENOMIC DNA]</scope>
    <source>
        <strain evidence="3 4">DSM 103737</strain>
    </source>
</reference>
<evidence type="ECO:0000313" key="3">
    <source>
        <dbReference type="EMBL" id="MBB4018832.1"/>
    </source>
</evidence>
<comment type="caution">
    <text evidence="3">The sequence shown here is derived from an EMBL/GenBank/DDBJ whole genome shotgun (WGS) entry which is preliminary data.</text>
</comment>
<feature type="domain" description="FAD dependent oxidoreductase" evidence="2">
    <location>
        <begin position="8"/>
        <end position="360"/>
    </location>
</feature>
<gene>
    <name evidence="3" type="ORF">GGR16_003879</name>
</gene>
<sequence length="385" mass="39607">MHSRSSPHVVVVGAGIVGAAAAFFLEAAGARVTLVEAEAPAAGATGASDGAVSVASKRPGPMMALALEARAFYRELAARGVLEGLFHPRSTFLLARGDEEASLLERHGADLAAAGERVVARSAVDLRRLLPGLGASVTAGIEVPDDGHAIGYEITARFLARSRPALRRATPVRALKLRGDRVAGVVTAQGEIAADRVIVAAGIGSAVLIGLGDVLVPRKGQMAVTDRAQPSGPAIGGHLMAATYLAAKRGISLDKPHIGLVIDPLVTGQFLIGGSREENRSDRRTDAATIAAILREALDFYPPLAGRRVIRTFAGIRTACRDGLPIVGPHPAVDGLVVATGFEGDGICLGPLMGACAARLALGEAPATDVSVLSPRRFAVREVAQ</sequence>
<dbReference type="PANTHER" id="PTHR13847:SF287">
    <property type="entry name" value="FAD-DEPENDENT OXIDOREDUCTASE DOMAIN-CONTAINING PROTEIN 1"/>
    <property type="match status" value="1"/>
</dbReference>
<evidence type="ECO:0000256" key="1">
    <source>
        <dbReference type="ARBA" id="ARBA00023002"/>
    </source>
</evidence>
<evidence type="ECO:0000259" key="2">
    <source>
        <dbReference type="Pfam" id="PF01266"/>
    </source>
</evidence>
<organism evidence="3 4">
    <name type="scientific">Chelatococcus caeni</name>
    <dbReference type="NCBI Taxonomy" id="1348468"/>
    <lineage>
        <taxon>Bacteria</taxon>
        <taxon>Pseudomonadati</taxon>
        <taxon>Pseudomonadota</taxon>
        <taxon>Alphaproteobacteria</taxon>
        <taxon>Hyphomicrobiales</taxon>
        <taxon>Chelatococcaceae</taxon>
        <taxon>Chelatococcus</taxon>
    </lineage>
</organism>
<proteinExistence type="predicted"/>
<dbReference type="PANTHER" id="PTHR13847">
    <property type="entry name" value="SARCOSINE DEHYDROGENASE-RELATED"/>
    <property type="match status" value="1"/>
</dbReference>
<dbReference type="Pfam" id="PF01266">
    <property type="entry name" value="DAO"/>
    <property type="match status" value="1"/>
</dbReference>
<keyword evidence="1" id="KW-0560">Oxidoreductase</keyword>
<evidence type="ECO:0000313" key="4">
    <source>
        <dbReference type="Proteomes" id="UP000577362"/>
    </source>
</evidence>
<dbReference type="InterPro" id="IPR036188">
    <property type="entry name" value="FAD/NAD-bd_sf"/>
</dbReference>
<accession>A0A840C481</accession>
<dbReference type="Proteomes" id="UP000577362">
    <property type="component" value="Unassembled WGS sequence"/>
</dbReference>
<dbReference type="Gene3D" id="3.30.9.10">
    <property type="entry name" value="D-Amino Acid Oxidase, subunit A, domain 2"/>
    <property type="match status" value="1"/>
</dbReference>
<dbReference type="Gene3D" id="3.50.50.60">
    <property type="entry name" value="FAD/NAD(P)-binding domain"/>
    <property type="match status" value="1"/>
</dbReference>
<dbReference type="RefSeq" id="WP_183317648.1">
    <property type="nucleotide sequence ID" value="NZ_JACIEN010000005.1"/>
</dbReference>
<protein>
    <submittedName>
        <fullName evidence="3">Glycine/D-amino acid oxidase-like deaminating enzyme</fullName>
    </submittedName>
</protein>
<dbReference type="EMBL" id="JACIEN010000005">
    <property type="protein sequence ID" value="MBB4018832.1"/>
    <property type="molecule type" value="Genomic_DNA"/>
</dbReference>
<dbReference type="InterPro" id="IPR006076">
    <property type="entry name" value="FAD-dep_OxRdtase"/>
</dbReference>
<dbReference type="SUPFAM" id="SSF54373">
    <property type="entry name" value="FAD-linked reductases, C-terminal domain"/>
    <property type="match status" value="1"/>
</dbReference>
<dbReference type="GO" id="GO:0016491">
    <property type="term" value="F:oxidoreductase activity"/>
    <property type="evidence" value="ECO:0007669"/>
    <property type="project" value="UniProtKB-KW"/>
</dbReference>
<name>A0A840C481_9HYPH</name>
<dbReference type="AlphaFoldDB" id="A0A840C481"/>
<keyword evidence="4" id="KW-1185">Reference proteome</keyword>
<dbReference type="GO" id="GO:0005737">
    <property type="term" value="C:cytoplasm"/>
    <property type="evidence" value="ECO:0007669"/>
    <property type="project" value="TreeGrafter"/>
</dbReference>
<dbReference type="SUPFAM" id="SSF51905">
    <property type="entry name" value="FAD/NAD(P)-binding domain"/>
    <property type="match status" value="1"/>
</dbReference>